<dbReference type="AlphaFoldDB" id="A0A067LBG7"/>
<reference evidence="2 3" key="1">
    <citation type="journal article" date="2014" name="PLoS ONE">
        <title>Global Analysis of Gene Expression Profiles in Physic Nut (Jatropha curcas L.) Seedlings Exposed to Salt Stress.</title>
        <authorList>
            <person name="Zhang L."/>
            <person name="Zhang C."/>
            <person name="Wu P."/>
            <person name="Chen Y."/>
            <person name="Li M."/>
            <person name="Jiang H."/>
            <person name="Wu G."/>
        </authorList>
    </citation>
    <scope>NUCLEOTIDE SEQUENCE [LARGE SCALE GENOMIC DNA]</scope>
    <source>
        <strain evidence="3">cv. GZQX0401</strain>
        <tissue evidence="2">Young leaves</tissue>
    </source>
</reference>
<dbReference type="EMBL" id="KK914250">
    <property type="protein sequence ID" value="KDP44578.1"/>
    <property type="molecule type" value="Genomic_DNA"/>
</dbReference>
<protein>
    <submittedName>
        <fullName evidence="2">Uncharacterized protein</fullName>
    </submittedName>
</protein>
<feature type="region of interest" description="Disordered" evidence="1">
    <location>
        <begin position="1"/>
        <end position="24"/>
    </location>
</feature>
<evidence type="ECO:0000313" key="3">
    <source>
        <dbReference type="Proteomes" id="UP000027138"/>
    </source>
</evidence>
<accession>A0A067LBG7</accession>
<keyword evidence="3" id="KW-1185">Reference proteome</keyword>
<evidence type="ECO:0000313" key="2">
    <source>
        <dbReference type="EMBL" id="KDP44578.1"/>
    </source>
</evidence>
<gene>
    <name evidence="2" type="ORF">JCGZ_22160</name>
</gene>
<proteinExistence type="predicted"/>
<sequence length="89" mass="9855">MGQYSKIPKTPIGEKSGQKSKDVFEGSDPQVLVDLDETQPPTQKPWTRGKFIDSHDPFVSDEIDNSVRKIVKDTLAAINIDLGKNGDNK</sequence>
<dbReference type="Proteomes" id="UP000027138">
    <property type="component" value="Unassembled WGS sequence"/>
</dbReference>
<name>A0A067LBG7_JATCU</name>
<organism evidence="2 3">
    <name type="scientific">Jatropha curcas</name>
    <name type="common">Barbados nut</name>
    <dbReference type="NCBI Taxonomy" id="180498"/>
    <lineage>
        <taxon>Eukaryota</taxon>
        <taxon>Viridiplantae</taxon>
        <taxon>Streptophyta</taxon>
        <taxon>Embryophyta</taxon>
        <taxon>Tracheophyta</taxon>
        <taxon>Spermatophyta</taxon>
        <taxon>Magnoliopsida</taxon>
        <taxon>eudicotyledons</taxon>
        <taxon>Gunneridae</taxon>
        <taxon>Pentapetalae</taxon>
        <taxon>rosids</taxon>
        <taxon>fabids</taxon>
        <taxon>Malpighiales</taxon>
        <taxon>Euphorbiaceae</taxon>
        <taxon>Crotonoideae</taxon>
        <taxon>Jatropheae</taxon>
        <taxon>Jatropha</taxon>
    </lineage>
</organism>
<evidence type="ECO:0000256" key="1">
    <source>
        <dbReference type="SAM" id="MobiDB-lite"/>
    </source>
</evidence>